<keyword evidence="4 6" id="KW-0472">Membrane</keyword>
<evidence type="ECO:0000256" key="4">
    <source>
        <dbReference type="ARBA" id="ARBA00023136"/>
    </source>
</evidence>
<keyword evidence="3 6" id="KW-1133">Transmembrane helix</keyword>
<proteinExistence type="predicted"/>
<protein>
    <recommendedName>
        <fullName evidence="7">Amino acid transporter transmembrane domain-containing protein</fullName>
    </recommendedName>
</protein>
<dbReference type="AlphaFoldDB" id="A0A6T9YPN2"/>
<evidence type="ECO:0000313" key="8">
    <source>
        <dbReference type="EMBL" id="CAD8344254.1"/>
    </source>
</evidence>
<feature type="transmembrane region" description="Helical" evidence="6">
    <location>
        <begin position="125"/>
        <end position="145"/>
    </location>
</feature>
<evidence type="ECO:0000256" key="5">
    <source>
        <dbReference type="SAM" id="MobiDB-lite"/>
    </source>
</evidence>
<keyword evidence="2 6" id="KW-0812">Transmembrane</keyword>
<dbReference type="Pfam" id="PF01490">
    <property type="entry name" value="Aa_trans"/>
    <property type="match status" value="1"/>
</dbReference>
<reference evidence="8" key="1">
    <citation type="submission" date="2021-01" db="EMBL/GenBank/DDBJ databases">
        <authorList>
            <person name="Corre E."/>
            <person name="Pelletier E."/>
            <person name="Niang G."/>
            <person name="Scheremetjew M."/>
            <person name="Finn R."/>
            <person name="Kale V."/>
            <person name="Holt S."/>
            <person name="Cochrane G."/>
            <person name="Meng A."/>
            <person name="Brown T."/>
            <person name="Cohen L."/>
        </authorList>
    </citation>
    <scope>NUCLEOTIDE SEQUENCE</scope>
    <source>
        <strain evidence="8">B593</strain>
    </source>
</reference>
<evidence type="ECO:0000313" key="9">
    <source>
        <dbReference type="EMBL" id="CAD8344255.1"/>
    </source>
</evidence>
<feature type="transmembrane region" description="Helical" evidence="6">
    <location>
        <begin position="421"/>
        <end position="445"/>
    </location>
</feature>
<dbReference type="PANTHER" id="PTHR22950:SF652">
    <property type="entry name" value="TRANSMEMBRANE AMINO ACID TRANSPORTER FAMILY PROTEIN"/>
    <property type="match status" value="1"/>
</dbReference>
<feature type="transmembrane region" description="Helical" evidence="6">
    <location>
        <begin position="178"/>
        <end position="196"/>
    </location>
</feature>
<sequence length="527" mass="57573">MTEEEETPASTTTIPNGQEEEQGVAATDVADTSENVRIGSISSARFNILSTMVGGGCLSLPLAFQQSGNALIGPLMLLVTGVITNFCFQRLVQTSRAINPPHTVTPGKDTFESITSEAFGPTANVVSMGLVVLMCFFGTVGYSVLLRDMVEPLNDWILAATKLAATSSAVTLWFHKNFTMFLVIVLVTPFCTLRRLTALKDCGALSMVSLLILGGCIVIRSVQCQLGVGGDDNEFFEMLDDEPWYSHLKLFPDSWHDLLNALPLYISCFVCHYNILPVHNELQNPTEERVNKWLSTTTWFAVGLYMVMGFAGSAYAHCTPTGKVQGNILLDFDEHDPLLMVGRMCLAVTITLAFPMLVIPGRDIVVRSVILPRMQQMQTNTSGAIETSVEEELAEPLLNDEQEEISGDDNNDETSNDKISFLMLLSISITLFWSAAALASLVSSIDVVWDLLGSSLSILMSYLIPAGTYLVITKQSEEDTTESNDDEPTSYGKKASRVACWLLLVGSVPLMIVSTANAVYNTFFLKD</sequence>
<dbReference type="PANTHER" id="PTHR22950">
    <property type="entry name" value="AMINO ACID TRANSPORTER"/>
    <property type="match status" value="1"/>
</dbReference>
<feature type="transmembrane region" description="Helical" evidence="6">
    <location>
        <begin position="258"/>
        <end position="276"/>
    </location>
</feature>
<dbReference type="InterPro" id="IPR013057">
    <property type="entry name" value="AA_transpt_TM"/>
</dbReference>
<feature type="transmembrane region" description="Helical" evidence="6">
    <location>
        <begin position="203"/>
        <end position="222"/>
    </location>
</feature>
<feature type="transmembrane region" description="Helical" evidence="6">
    <location>
        <begin position="451"/>
        <end position="472"/>
    </location>
</feature>
<dbReference type="EMBL" id="HBEH01001199">
    <property type="protein sequence ID" value="CAD8344255.1"/>
    <property type="molecule type" value="Transcribed_RNA"/>
</dbReference>
<feature type="region of interest" description="Disordered" evidence="5">
    <location>
        <begin position="1"/>
        <end position="25"/>
    </location>
</feature>
<evidence type="ECO:0000256" key="6">
    <source>
        <dbReference type="SAM" id="Phobius"/>
    </source>
</evidence>
<evidence type="ECO:0000256" key="2">
    <source>
        <dbReference type="ARBA" id="ARBA00022692"/>
    </source>
</evidence>
<evidence type="ECO:0000256" key="1">
    <source>
        <dbReference type="ARBA" id="ARBA00004141"/>
    </source>
</evidence>
<organism evidence="8">
    <name type="scientific">Pseudo-nitzschia arenysensis</name>
    <dbReference type="NCBI Taxonomy" id="697910"/>
    <lineage>
        <taxon>Eukaryota</taxon>
        <taxon>Sar</taxon>
        <taxon>Stramenopiles</taxon>
        <taxon>Ochrophyta</taxon>
        <taxon>Bacillariophyta</taxon>
        <taxon>Bacillariophyceae</taxon>
        <taxon>Bacillariophycidae</taxon>
        <taxon>Bacillariales</taxon>
        <taxon>Bacillariaceae</taxon>
        <taxon>Pseudo-nitzschia</taxon>
    </lineage>
</organism>
<feature type="transmembrane region" description="Helical" evidence="6">
    <location>
        <begin position="70"/>
        <end position="88"/>
    </location>
</feature>
<feature type="transmembrane region" description="Helical" evidence="6">
    <location>
        <begin position="498"/>
        <end position="520"/>
    </location>
</feature>
<feature type="transmembrane region" description="Helical" evidence="6">
    <location>
        <begin position="297"/>
        <end position="317"/>
    </location>
</feature>
<feature type="transmembrane region" description="Helical" evidence="6">
    <location>
        <begin position="337"/>
        <end position="359"/>
    </location>
</feature>
<gene>
    <name evidence="8" type="ORF">PARE0329_LOCUS887</name>
    <name evidence="9" type="ORF">PARE0329_LOCUS888</name>
</gene>
<accession>A0A6T9YPN2</accession>
<dbReference type="EMBL" id="HBEH01001198">
    <property type="protein sequence ID" value="CAD8344254.1"/>
    <property type="molecule type" value="Transcribed_RNA"/>
</dbReference>
<feature type="transmembrane region" description="Helical" evidence="6">
    <location>
        <begin position="46"/>
        <end position="64"/>
    </location>
</feature>
<evidence type="ECO:0000259" key="7">
    <source>
        <dbReference type="Pfam" id="PF01490"/>
    </source>
</evidence>
<dbReference type="GO" id="GO:0016020">
    <property type="term" value="C:membrane"/>
    <property type="evidence" value="ECO:0007669"/>
    <property type="project" value="UniProtKB-SubCell"/>
</dbReference>
<evidence type="ECO:0000256" key="3">
    <source>
        <dbReference type="ARBA" id="ARBA00022989"/>
    </source>
</evidence>
<comment type="subcellular location">
    <subcellularLocation>
        <location evidence="1">Membrane</location>
        <topology evidence="1">Multi-pass membrane protein</topology>
    </subcellularLocation>
</comment>
<name>A0A6T9YPN2_9STRA</name>
<dbReference type="GO" id="GO:0015179">
    <property type="term" value="F:L-amino acid transmembrane transporter activity"/>
    <property type="evidence" value="ECO:0007669"/>
    <property type="project" value="TreeGrafter"/>
</dbReference>
<feature type="domain" description="Amino acid transporter transmembrane" evidence="7">
    <location>
        <begin position="39"/>
        <end position="480"/>
    </location>
</feature>